<dbReference type="EMBL" id="CAJVQB010100169">
    <property type="protein sequence ID" value="CAG8850236.1"/>
    <property type="molecule type" value="Genomic_DNA"/>
</dbReference>
<dbReference type="Proteomes" id="UP000789901">
    <property type="component" value="Unassembled WGS sequence"/>
</dbReference>
<keyword evidence="2" id="KW-1185">Reference proteome</keyword>
<evidence type="ECO:0000313" key="2">
    <source>
        <dbReference type="Proteomes" id="UP000789901"/>
    </source>
</evidence>
<feature type="non-terminal residue" evidence="1">
    <location>
        <position position="1"/>
    </location>
</feature>
<reference evidence="1 2" key="1">
    <citation type="submission" date="2021-06" db="EMBL/GenBank/DDBJ databases">
        <authorList>
            <person name="Kallberg Y."/>
            <person name="Tangrot J."/>
            <person name="Rosling A."/>
        </authorList>
    </citation>
    <scope>NUCLEOTIDE SEQUENCE [LARGE SCALE GENOMIC DNA]</scope>
    <source>
        <strain evidence="1 2">120-4 pot B 10/14</strain>
    </source>
</reference>
<name>A0ABN7X9E0_GIGMA</name>
<feature type="non-terminal residue" evidence="1">
    <location>
        <position position="44"/>
    </location>
</feature>
<protein>
    <submittedName>
        <fullName evidence="1">18645_t:CDS:1</fullName>
    </submittedName>
</protein>
<organism evidence="1 2">
    <name type="scientific">Gigaspora margarita</name>
    <dbReference type="NCBI Taxonomy" id="4874"/>
    <lineage>
        <taxon>Eukaryota</taxon>
        <taxon>Fungi</taxon>
        <taxon>Fungi incertae sedis</taxon>
        <taxon>Mucoromycota</taxon>
        <taxon>Glomeromycotina</taxon>
        <taxon>Glomeromycetes</taxon>
        <taxon>Diversisporales</taxon>
        <taxon>Gigasporaceae</taxon>
        <taxon>Gigaspora</taxon>
    </lineage>
</organism>
<evidence type="ECO:0000313" key="1">
    <source>
        <dbReference type="EMBL" id="CAG8850236.1"/>
    </source>
</evidence>
<comment type="caution">
    <text evidence="1">The sequence shown here is derived from an EMBL/GenBank/DDBJ whole genome shotgun (WGS) entry which is preliminary data.</text>
</comment>
<proteinExistence type="predicted"/>
<accession>A0ABN7X9E0</accession>
<sequence>LEVVEDLTKNLLVVSQQHNNLLIKDISLEKITNTINVFSNCKAP</sequence>
<gene>
    <name evidence="1" type="ORF">GMARGA_LOCUS40116</name>
</gene>